<comment type="caution">
    <text evidence="6">The sequence shown here is derived from an EMBL/GenBank/DDBJ whole genome shotgun (WGS) entry which is preliminary data.</text>
</comment>
<evidence type="ECO:0000256" key="1">
    <source>
        <dbReference type="ARBA" id="ARBA00010333"/>
    </source>
</evidence>
<dbReference type="InterPro" id="IPR001638">
    <property type="entry name" value="Solute-binding_3/MltF_N"/>
</dbReference>
<evidence type="ECO:0000256" key="4">
    <source>
        <dbReference type="SAM" id="SignalP"/>
    </source>
</evidence>
<feature type="chain" id="PRO_5045661864" evidence="4">
    <location>
        <begin position="26"/>
        <end position="301"/>
    </location>
</feature>
<sequence length="301" mass="33083">MGSIKRLVSCAMLGTLILTSHQAFSEDLGPSLTKINTSGVIAVGHREASIPFSYYDSQQNVVGFSQDLCQKVIQAVKTKLGKPNLMVRMVPVNSQNRIALLQNGTIDIECGVTTNTKARHSQVAFSDTVFLALTRLLVNKDSGIKDFGDLSNKTVVTNAGTTAETIIRHMNVDKKLGMNIISAKDYGESFLTLESGRARAFMLDDVLLSGARTLSRKPDDWIVTGTAQSREPYAFMVRKDDPIFKALVDQTLSGVMTSGEINAIYAKWFLKPVPPKGINFNFAMTPQLREIYAHPNDQADY</sequence>
<feature type="domain" description="Solute-binding protein family 3/N-terminal" evidence="5">
    <location>
        <begin position="40"/>
        <end position="272"/>
    </location>
</feature>
<dbReference type="Gene3D" id="3.40.190.10">
    <property type="entry name" value="Periplasmic binding protein-like II"/>
    <property type="match status" value="2"/>
</dbReference>
<name>A0ABY6VT14_9BURK</name>
<dbReference type="SUPFAM" id="SSF53850">
    <property type="entry name" value="Periplasmic binding protein-like II"/>
    <property type="match status" value="1"/>
</dbReference>
<dbReference type="Proteomes" id="UP000366065">
    <property type="component" value="Unassembled WGS sequence"/>
</dbReference>
<keyword evidence="2" id="KW-0813">Transport</keyword>
<organism evidence="6 7">
    <name type="scientific">Pandoraea capi</name>
    <dbReference type="NCBI Taxonomy" id="2508286"/>
    <lineage>
        <taxon>Bacteria</taxon>
        <taxon>Pseudomonadati</taxon>
        <taxon>Pseudomonadota</taxon>
        <taxon>Betaproteobacteria</taxon>
        <taxon>Burkholderiales</taxon>
        <taxon>Burkholderiaceae</taxon>
        <taxon>Pandoraea</taxon>
    </lineage>
</organism>
<dbReference type="EMBL" id="CABPRV010000002">
    <property type="protein sequence ID" value="VVD76889.1"/>
    <property type="molecule type" value="Genomic_DNA"/>
</dbReference>
<reference evidence="6 7" key="1">
    <citation type="submission" date="2019-08" db="EMBL/GenBank/DDBJ databases">
        <authorList>
            <person name="Peeters C."/>
        </authorList>
    </citation>
    <scope>NUCLEOTIDE SEQUENCE [LARGE SCALE GENOMIC DNA]</scope>
    <source>
        <strain evidence="6 7">LMG 20602</strain>
    </source>
</reference>
<keyword evidence="3 4" id="KW-0732">Signal</keyword>
<dbReference type="PANTHER" id="PTHR30085:SF2">
    <property type="entry name" value="GLUTAMATE_ASPARTATE IMPORT SOLUTE-BINDING PROTEIN"/>
    <property type="match status" value="1"/>
</dbReference>
<dbReference type="PANTHER" id="PTHR30085">
    <property type="entry name" value="AMINO ACID ABC TRANSPORTER PERMEASE"/>
    <property type="match status" value="1"/>
</dbReference>
<gene>
    <name evidence="6" type="ORF">PCA20602_00904</name>
</gene>
<evidence type="ECO:0000313" key="7">
    <source>
        <dbReference type="Proteomes" id="UP000366065"/>
    </source>
</evidence>
<keyword evidence="7" id="KW-1185">Reference proteome</keyword>
<evidence type="ECO:0000256" key="2">
    <source>
        <dbReference type="ARBA" id="ARBA00022448"/>
    </source>
</evidence>
<evidence type="ECO:0000259" key="5">
    <source>
        <dbReference type="SMART" id="SM00062"/>
    </source>
</evidence>
<comment type="similarity">
    <text evidence="1">Belongs to the bacterial solute-binding protein 3 family.</text>
</comment>
<dbReference type="CDD" id="cd13688">
    <property type="entry name" value="PBP2_GltI_DEBP"/>
    <property type="match status" value="1"/>
</dbReference>
<evidence type="ECO:0000313" key="6">
    <source>
        <dbReference type="EMBL" id="VVD76889.1"/>
    </source>
</evidence>
<dbReference type="InterPro" id="IPR051455">
    <property type="entry name" value="Bact_solute-bind_prot3"/>
</dbReference>
<proteinExistence type="inferred from homology"/>
<dbReference type="SMART" id="SM00062">
    <property type="entry name" value="PBPb"/>
    <property type="match status" value="1"/>
</dbReference>
<evidence type="ECO:0000256" key="3">
    <source>
        <dbReference type="ARBA" id="ARBA00022729"/>
    </source>
</evidence>
<protein>
    <submittedName>
        <fullName evidence="6">ABC transporter</fullName>
    </submittedName>
</protein>
<feature type="signal peptide" evidence="4">
    <location>
        <begin position="1"/>
        <end position="25"/>
    </location>
</feature>
<dbReference type="Pfam" id="PF00497">
    <property type="entry name" value="SBP_bac_3"/>
    <property type="match status" value="1"/>
</dbReference>
<accession>A0ABY6VT14</accession>